<dbReference type="PANTHER" id="PTHR33370:SF1">
    <property type="entry name" value="TRANSLATION INITIATION FACTOR IF-1, CHLOROPLASTIC"/>
    <property type="match status" value="1"/>
</dbReference>
<dbReference type="PROSITE" id="PS50832">
    <property type="entry name" value="S1_IF1_TYPE"/>
    <property type="match status" value="1"/>
</dbReference>
<dbReference type="CDD" id="cd04451">
    <property type="entry name" value="S1_IF1"/>
    <property type="match status" value="1"/>
</dbReference>
<evidence type="ECO:0000313" key="8">
    <source>
        <dbReference type="Proteomes" id="UP000524246"/>
    </source>
</evidence>
<evidence type="ECO:0000256" key="2">
    <source>
        <dbReference type="ARBA" id="ARBA00022540"/>
    </source>
</evidence>
<comment type="similarity">
    <text evidence="1 4">Belongs to the IF-1 family.</text>
</comment>
<keyword evidence="4" id="KW-0699">rRNA-binding</keyword>
<dbReference type="GO" id="GO:0005829">
    <property type="term" value="C:cytosol"/>
    <property type="evidence" value="ECO:0007669"/>
    <property type="project" value="TreeGrafter"/>
</dbReference>
<evidence type="ECO:0000256" key="5">
    <source>
        <dbReference type="NCBIfam" id="TIGR00008"/>
    </source>
</evidence>
<dbReference type="GO" id="GO:0003743">
    <property type="term" value="F:translation initiation factor activity"/>
    <property type="evidence" value="ECO:0007669"/>
    <property type="project" value="UniProtKB-UniRule"/>
</dbReference>
<comment type="subcellular location">
    <subcellularLocation>
        <location evidence="4">Cytoplasm</location>
    </subcellularLocation>
</comment>
<dbReference type="GO" id="GO:0043022">
    <property type="term" value="F:ribosome binding"/>
    <property type="evidence" value="ECO:0007669"/>
    <property type="project" value="UniProtKB-UniRule"/>
</dbReference>
<gene>
    <name evidence="4 7" type="primary">infA</name>
    <name evidence="7" type="ORF">GYA55_00210</name>
</gene>
<dbReference type="NCBIfam" id="TIGR00008">
    <property type="entry name" value="infA"/>
    <property type="match status" value="1"/>
</dbReference>
<dbReference type="Pfam" id="PF01176">
    <property type="entry name" value="eIF-1a"/>
    <property type="match status" value="1"/>
</dbReference>
<name>A0A7X9FP10_9DELT</name>
<dbReference type="InterPro" id="IPR004368">
    <property type="entry name" value="TIF_IF1"/>
</dbReference>
<protein>
    <recommendedName>
        <fullName evidence="4 5">Translation initiation factor IF-1</fullName>
    </recommendedName>
</protein>
<sequence>MGKDGIEMNGTVKECFPDTKFRVECDNGHQIIAYLAGKMRRNYIRVLPGDRVTVEISPYDLSKGRIIKRVSMVQKASEGGEPT</sequence>
<organism evidence="7 8">
    <name type="scientific">SAR324 cluster bacterium</name>
    <dbReference type="NCBI Taxonomy" id="2024889"/>
    <lineage>
        <taxon>Bacteria</taxon>
        <taxon>Deltaproteobacteria</taxon>
        <taxon>SAR324 cluster</taxon>
    </lineage>
</organism>
<dbReference type="AlphaFoldDB" id="A0A7X9FP10"/>
<reference evidence="7 8" key="1">
    <citation type="journal article" date="2020" name="Biotechnol. Biofuels">
        <title>New insights from the biogas microbiome by comprehensive genome-resolved metagenomics of nearly 1600 species originating from multiple anaerobic digesters.</title>
        <authorList>
            <person name="Campanaro S."/>
            <person name="Treu L."/>
            <person name="Rodriguez-R L.M."/>
            <person name="Kovalovszki A."/>
            <person name="Ziels R.M."/>
            <person name="Maus I."/>
            <person name="Zhu X."/>
            <person name="Kougias P.G."/>
            <person name="Basile A."/>
            <person name="Luo G."/>
            <person name="Schluter A."/>
            <person name="Konstantinidis K.T."/>
            <person name="Angelidaki I."/>
        </authorList>
    </citation>
    <scope>NUCLEOTIDE SEQUENCE [LARGE SCALE GENOMIC DNA]</scope>
    <source>
        <strain evidence="7">AS27yjCOA_65</strain>
    </source>
</reference>
<dbReference type="FunFam" id="2.40.50.140:FF:000002">
    <property type="entry name" value="Translation initiation factor IF-1"/>
    <property type="match status" value="1"/>
</dbReference>
<keyword evidence="3 4" id="KW-0648">Protein biosynthesis</keyword>
<keyword evidence="4" id="KW-0694">RNA-binding</keyword>
<evidence type="ECO:0000256" key="3">
    <source>
        <dbReference type="ARBA" id="ARBA00022917"/>
    </source>
</evidence>
<evidence type="ECO:0000313" key="7">
    <source>
        <dbReference type="EMBL" id="NMC61567.1"/>
    </source>
</evidence>
<evidence type="ECO:0000256" key="1">
    <source>
        <dbReference type="ARBA" id="ARBA00010939"/>
    </source>
</evidence>
<keyword evidence="2 4" id="KW-0396">Initiation factor</keyword>
<evidence type="ECO:0000256" key="4">
    <source>
        <dbReference type="HAMAP-Rule" id="MF_00075"/>
    </source>
</evidence>
<evidence type="ECO:0000259" key="6">
    <source>
        <dbReference type="PROSITE" id="PS50832"/>
    </source>
</evidence>
<dbReference type="HAMAP" id="MF_00075">
    <property type="entry name" value="IF_1"/>
    <property type="match status" value="1"/>
</dbReference>
<comment type="subunit">
    <text evidence="4">Component of the 30S ribosomal translation pre-initiation complex which assembles on the 30S ribosome in the order IF-2 and IF-3, IF-1 and N-formylmethionyl-tRNA(fMet); mRNA recruitment can occur at any time during PIC assembly.</text>
</comment>
<dbReference type="Gene3D" id="2.40.50.140">
    <property type="entry name" value="Nucleic acid-binding proteins"/>
    <property type="match status" value="1"/>
</dbReference>
<dbReference type="EMBL" id="JAAZON010000007">
    <property type="protein sequence ID" value="NMC61567.1"/>
    <property type="molecule type" value="Genomic_DNA"/>
</dbReference>
<dbReference type="InterPro" id="IPR006196">
    <property type="entry name" value="RNA-binding_domain_S1_IF1"/>
</dbReference>
<dbReference type="SUPFAM" id="SSF50249">
    <property type="entry name" value="Nucleic acid-binding proteins"/>
    <property type="match status" value="1"/>
</dbReference>
<dbReference type="GO" id="GO:0019843">
    <property type="term" value="F:rRNA binding"/>
    <property type="evidence" value="ECO:0007669"/>
    <property type="project" value="UniProtKB-UniRule"/>
</dbReference>
<comment type="caution">
    <text evidence="7">The sequence shown here is derived from an EMBL/GenBank/DDBJ whole genome shotgun (WGS) entry which is preliminary data.</text>
</comment>
<dbReference type="Proteomes" id="UP000524246">
    <property type="component" value="Unassembled WGS sequence"/>
</dbReference>
<proteinExistence type="inferred from homology"/>
<accession>A0A7X9FP10</accession>
<dbReference type="InterPro" id="IPR012340">
    <property type="entry name" value="NA-bd_OB-fold"/>
</dbReference>
<comment type="function">
    <text evidence="4">One of the essential components for the initiation of protein synthesis. Stabilizes the binding of IF-2 and IF-3 on the 30S subunit to which N-formylmethionyl-tRNA(fMet) subsequently binds. Helps modulate mRNA selection, yielding the 30S pre-initiation complex (PIC). Upon addition of the 50S ribosomal subunit IF-1, IF-2 and IF-3 are released leaving the mature 70S translation initiation complex.</text>
</comment>
<feature type="domain" description="S1-like" evidence="6">
    <location>
        <begin position="1"/>
        <end position="71"/>
    </location>
</feature>
<dbReference type="PANTHER" id="PTHR33370">
    <property type="entry name" value="TRANSLATION INITIATION FACTOR IF-1, CHLOROPLASTIC"/>
    <property type="match status" value="1"/>
</dbReference>
<keyword evidence="4" id="KW-0963">Cytoplasm</keyword>